<gene>
    <name evidence="6" type="primary">appA_2</name>
    <name evidence="6" type="ORF">NEOCIP111885_01235</name>
</gene>
<evidence type="ECO:0000259" key="5">
    <source>
        <dbReference type="Pfam" id="PF00496"/>
    </source>
</evidence>
<comment type="similarity">
    <text evidence="1">Belongs to the bacterial solute-binding protein 5 family.</text>
</comment>
<dbReference type="RefSeq" id="WP_230495814.1">
    <property type="nucleotide sequence ID" value="NZ_CAKJTG010000006.1"/>
</dbReference>
<name>A0A9C7G889_9BACI</name>
<dbReference type="PROSITE" id="PS51257">
    <property type="entry name" value="PROKAR_LIPOPROTEIN"/>
    <property type="match status" value="1"/>
</dbReference>
<dbReference type="GO" id="GO:0043190">
    <property type="term" value="C:ATP-binding cassette (ABC) transporter complex"/>
    <property type="evidence" value="ECO:0007669"/>
    <property type="project" value="InterPro"/>
</dbReference>
<evidence type="ECO:0000313" key="6">
    <source>
        <dbReference type="EMBL" id="CAG9607543.1"/>
    </source>
</evidence>
<dbReference type="Gene3D" id="3.90.76.10">
    <property type="entry name" value="Dipeptide-binding Protein, Domain 1"/>
    <property type="match status" value="1"/>
</dbReference>
<evidence type="ECO:0000313" key="7">
    <source>
        <dbReference type="Proteomes" id="UP000789845"/>
    </source>
</evidence>
<dbReference type="GO" id="GO:0042597">
    <property type="term" value="C:periplasmic space"/>
    <property type="evidence" value="ECO:0007669"/>
    <property type="project" value="UniProtKB-ARBA"/>
</dbReference>
<proteinExistence type="inferred from homology"/>
<evidence type="ECO:0000256" key="3">
    <source>
        <dbReference type="ARBA" id="ARBA00022729"/>
    </source>
</evidence>
<feature type="domain" description="Solute-binding protein family 5" evidence="5">
    <location>
        <begin position="88"/>
        <end position="458"/>
    </location>
</feature>
<keyword evidence="7" id="KW-1185">Reference proteome</keyword>
<sequence length="545" mass="60025">MKRKVQKALSMVTMSSLLFLAACNGATETTTKDKSKETGTNSDPNSMFIGLVNPPTGFNPINSGDVAAMFIQKYFQDTLLEMDGPLNFVPRLAESFETTDGQHYTIKIQPNANWSDGTPITADDVAFTINTIANPKSETTQGANISMLAGLEANGKLPEGQTELSSVKVVDEKTLELTTNVPVDPNYMKELFGLNILTLPKHILGDVPVEELAKHPFMQKPTVSSGAYTFAKYEKDQYVELSANKDYYQGAPKLEKLFIKIMPAPNLVAQLQTGELDFNVSKGIGKIAVQDYDTVKKLDNVTASVEPTIGFQTIYFNNNKFDKEIRKALAMAIDRSLLVDKLLKGYGEVVDGPYSSLSPFHDKSAGEIKYNPEEAKKLLEAAGYDFNQTLDLVVPIGNKVREQSAPIIAQSLEKIGVKTKITNYDFPTIMQKGKAGEFDLLLIGFTLTLDPDVSTVYATGAAYNFMSYSDPKMDELLLKGKQEADVEKRKVIYKEILTKIIDDVPALTLYSDHDFAGVNKRVQVGKPKTFGMHADIHQWSVSGAN</sequence>
<dbReference type="AlphaFoldDB" id="A0A9C7G889"/>
<dbReference type="EMBL" id="CAKJTG010000006">
    <property type="protein sequence ID" value="CAG9607543.1"/>
    <property type="molecule type" value="Genomic_DNA"/>
</dbReference>
<reference evidence="6" key="1">
    <citation type="submission" date="2021-10" db="EMBL/GenBank/DDBJ databases">
        <authorList>
            <person name="Criscuolo A."/>
        </authorList>
    </citation>
    <scope>NUCLEOTIDE SEQUENCE</scope>
    <source>
        <strain evidence="6">CIP111885</strain>
    </source>
</reference>
<dbReference type="InterPro" id="IPR030678">
    <property type="entry name" value="Peptide/Ni-bd"/>
</dbReference>
<dbReference type="PIRSF" id="PIRSF002741">
    <property type="entry name" value="MppA"/>
    <property type="match status" value="1"/>
</dbReference>
<evidence type="ECO:0000256" key="1">
    <source>
        <dbReference type="ARBA" id="ARBA00005695"/>
    </source>
</evidence>
<evidence type="ECO:0000256" key="2">
    <source>
        <dbReference type="ARBA" id="ARBA00022448"/>
    </source>
</evidence>
<dbReference type="GO" id="GO:1904680">
    <property type="term" value="F:peptide transmembrane transporter activity"/>
    <property type="evidence" value="ECO:0007669"/>
    <property type="project" value="TreeGrafter"/>
</dbReference>
<dbReference type="PANTHER" id="PTHR30290">
    <property type="entry name" value="PERIPLASMIC BINDING COMPONENT OF ABC TRANSPORTER"/>
    <property type="match status" value="1"/>
</dbReference>
<keyword evidence="3 4" id="KW-0732">Signal</keyword>
<organism evidence="6 7">
    <name type="scientific">Pseudoneobacillus rhizosphaerae</name>
    <dbReference type="NCBI Taxonomy" id="2880968"/>
    <lineage>
        <taxon>Bacteria</taxon>
        <taxon>Bacillati</taxon>
        <taxon>Bacillota</taxon>
        <taxon>Bacilli</taxon>
        <taxon>Bacillales</taxon>
        <taxon>Bacillaceae</taxon>
        <taxon>Pseudoneobacillus</taxon>
    </lineage>
</organism>
<dbReference type="GO" id="GO:0015833">
    <property type="term" value="P:peptide transport"/>
    <property type="evidence" value="ECO:0007669"/>
    <property type="project" value="TreeGrafter"/>
</dbReference>
<comment type="caution">
    <text evidence="6">The sequence shown here is derived from an EMBL/GenBank/DDBJ whole genome shotgun (WGS) entry which is preliminary data.</text>
</comment>
<dbReference type="Proteomes" id="UP000789845">
    <property type="component" value="Unassembled WGS sequence"/>
</dbReference>
<feature type="chain" id="PRO_5039699386" evidence="4">
    <location>
        <begin position="22"/>
        <end position="545"/>
    </location>
</feature>
<dbReference type="Gene3D" id="3.10.105.10">
    <property type="entry name" value="Dipeptide-binding Protein, Domain 3"/>
    <property type="match status" value="1"/>
</dbReference>
<dbReference type="PANTHER" id="PTHR30290:SF9">
    <property type="entry name" value="OLIGOPEPTIDE-BINDING PROTEIN APPA"/>
    <property type="match status" value="1"/>
</dbReference>
<evidence type="ECO:0000256" key="4">
    <source>
        <dbReference type="SAM" id="SignalP"/>
    </source>
</evidence>
<dbReference type="Pfam" id="PF00496">
    <property type="entry name" value="SBP_bac_5"/>
    <property type="match status" value="1"/>
</dbReference>
<dbReference type="Gene3D" id="3.40.190.10">
    <property type="entry name" value="Periplasmic binding protein-like II"/>
    <property type="match status" value="1"/>
</dbReference>
<dbReference type="InterPro" id="IPR039424">
    <property type="entry name" value="SBP_5"/>
</dbReference>
<dbReference type="InterPro" id="IPR000914">
    <property type="entry name" value="SBP_5_dom"/>
</dbReference>
<accession>A0A9C7G889</accession>
<dbReference type="SUPFAM" id="SSF53850">
    <property type="entry name" value="Periplasmic binding protein-like II"/>
    <property type="match status" value="1"/>
</dbReference>
<feature type="signal peptide" evidence="4">
    <location>
        <begin position="1"/>
        <end position="21"/>
    </location>
</feature>
<keyword evidence="2" id="KW-0813">Transport</keyword>
<protein>
    <submittedName>
        <fullName evidence="6">Oligopeptide-binding protein AppA</fullName>
    </submittedName>
</protein>